<protein>
    <submittedName>
        <fullName evidence="1">Uncharacterized protein</fullName>
    </submittedName>
</protein>
<dbReference type="InterPro" id="IPR009681">
    <property type="entry name" value="Phage_TAC_Siphoviridae"/>
</dbReference>
<accession>D5T0U5</accession>
<name>D5T0U5_LEUKI</name>
<evidence type="ECO:0000313" key="2">
    <source>
        <dbReference type="Proteomes" id="UP000002362"/>
    </source>
</evidence>
<evidence type="ECO:0000313" key="1">
    <source>
        <dbReference type="EMBL" id="ADG39894.1"/>
    </source>
</evidence>
<dbReference type="Pfam" id="PF06896">
    <property type="entry name" value="Phage_TAC_3"/>
    <property type="match status" value="1"/>
</dbReference>
<dbReference type="eggNOG" id="ENOG5030ATW">
    <property type="taxonomic scope" value="Bacteria"/>
</dbReference>
<reference evidence="1 2" key="1">
    <citation type="journal article" date="2010" name="J. Bacteriol.">
        <title>Complete genome sequence analysis of Leuconostoc kimchii IMSNU 11154.</title>
        <authorList>
            <person name="Oh H.M."/>
            <person name="Cho Y.J."/>
            <person name="Kim B.K."/>
            <person name="Roe J.H."/>
            <person name="Kang S.O."/>
            <person name="Nahm B.H."/>
            <person name="Jeong G."/>
            <person name="Han H.U."/>
            <person name="Chun J."/>
        </authorList>
    </citation>
    <scope>NUCLEOTIDE SEQUENCE [LARGE SCALE GENOMIC DNA]</scope>
    <source>
        <strain evidence="2">IMSNU 11154 / KCTC 2386 / IH25</strain>
    </source>
</reference>
<gene>
    <name evidence="1" type="ordered locus">LKI_01755</name>
</gene>
<dbReference type="Proteomes" id="UP000002362">
    <property type="component" value="Chromosome"/>
</dbReference>
<dbReference type="HOGENOM" id="CLU_1893640_0_0_9"/>
<dbReference type="AlphaFoldDB" id="D5T0U5"/>
<organism evidence="1 2">
    <name type="scientific">Leuconostoc kimchii (strain IMSNU 11154 / KCTC 2386 / IH25)</name>
    <dbReference type="NCBI Taxonomy" id="762051"/>
    <lineage>
        <taxon>Bacteria</taxon>
        <taxon>Bacillati</taxon>
        <taxon>Bacillota</taxon>
        <taxon>Bacilli</taxon>
        <taxon>Lactobacillales</taxon>
        <taxon>Lactobacillaceae</taxon>
        <taxon>Leuconostoc</taxon>
    </lineage>
</organism>
<dbReference type="RefSeq" id="WP_013102493.1">
    <property type="nucleotide sequence ID" value="NC_014136.1"/>
</dbReference>
<dbReference type="OrthoDB" id="2144177at2"/>
<dbReference type="STRING" id="762051.LKI_01755"/>
<sequence>MAVNTEKIKLNKFGIRKTVGVRLTFGLFEKLEETEIEIDELQDEEDLSELEAKKNRIKSTKIMVDLIQNVFDLSDEEIAKIKDSIDPTQFGEAYWYVTMRMRGMSDSDYNLAVLEQKRKAEEEAEDPKAEPVESED</sequence>
<proteinExistence type="predicted"/>
<dbReference type="PATRIC" id="fig|762051.18.peg.355"/>
<dbReference type="KEGG" id="lki:LKI_01755"/>
<dbReference type="EMBL" id="CP001758">
    <property type="protein sequence ID" value="ADG39894.1"/>
    <property type="molecule type" value="Genomic_DNA"/>
</dbReference>